<name>A0A7V0Z3L6_UNCW3</name>
<dbReference type="EMBL" id="DSKY01000001">
    <property type="protein sequence ID" value="HDY57934.1"/>
    <property type="molecule type" value="Genomic_DNA"/>
</dbReference>
<gene>
    <name evidence="1" type="ORF">ENP86_00025</name>
</gene>
<organism evidence="1">
    <name type="scientific">candidate division WOR-3 bacterium</name>
    <dbReference type="NCBI Taxonomy" id="2052148"/>
    <lineage>
        <taxon>Bacteria</taxon>
        <taxon>Bacteria division WOR-3</taxon>
    </lineage>
</organism>
<accession>A0A7V0Z3L6</accession>
<proteinExistence type="predicted"/>
<sequence length="455" mass="51248">MWLTWFGTNHEDEGTSIKEVSDGYVVSGLYTTRPILVKRGFNGAPVWEKYLADPTIHFAEGFDLETISDGSFIICGGIRETVTANSDVFVVKTDRNGNIQWSKTICGVEHDGGYSIEVLDDTYIIAGATRSFGAGSYDGYLIKISPIINDTDDPLAIAYNGNRDLAREPNTEKLHLVYTRMDSVIYQYSSNGGANWTTPLSIGRGRLPAIALSSDNLPSVTWTDEPGGLWYRRQIAPGVWGDVYRLYYPVSPLDPFVNSPPAIAIIPSNPDEVHILITRTGRIQMNGVAHTVEDCIFPITNPEMRVFELIEHGVGDMYPPLRSYPSIAHSPNNLLHLVWQRADTICYATRQIGQSWQNWGPRFGDQGIQSNHPFVETYGDSVFVVWQNQANGEVYRGSRYLLMNYFLWGNLSITPLTPSIFSGECIWTCYYLYGQDFFIIRIRHFLEDISWTTIT</sequence>
<dbReference type="AlphaFoldDB" id="A0A7V0Z3L6"/>
<reference evidence="1" key="1">
    <citation type="journal article" date="2020" name="mSystems">
        <title>Genome- and Community-Level Interaction Insights into Carbon Utilization and Element Cycling Functions of Hydrothermarchaeota in Hydrothermal Sediment.</title>
        <authorList>
            <person name="Zhou Z."/>
            <person name="Liu Y."/>
            <person name="Xu W."/>
            <person name="Pan J."/>
            <person name="Luo Z.H."/>
            <person name="Li M."/>
        </authorList>
    </citation>
    <scope>NUCLEOTIDE SEQUENCE [LARGE SCALE GENOMIC DNA]</scope>
    <source>
        <strain evidence="1">SpSt-258</strain>
    </source>
</reference>
<comment type="caution">
    <text evidence="1">The sequence shown here is derived from an EMBL/GenBank/DDBJ whole genome shotgun (WGS) entry which is preliminary data.</text>
</comment>
<dbReference type="PANTHER" id="PTHR42754:SF1">
    <property type="entry name" value="LIPOPROTEIN"/>
    <property type="match status" value="1"/>
</dbReference>
<protein>
    <recommendedName>
        <fullName evidence="2">Exo-alpha-sialidase</fullName>
    </recommendedName>
</protein>
<evidence type="ECO:0000313" key="1">
    <source>
        <dbReference type="EMBL" id="HDY57934.1"/>
    </source>
</evidence>
<dbReference type="PANTHER" id="PTHR42754">
    <property type="entry name" value="ENDOGLUCANASE"/>
    <property type="match status" value="1"/>
</dbReference>
<evidence type="ECO:0008006" key="2">
    <source>
        <dbReference type="Google" id="ProtNLM"/>
    </source>
</evidence>